<protein>
    <submittedName>
        <fullName evidence="2">Sulfurase</fullName>
    </submittedName>
</protein>
<dbReference type="GO" id="GO:0003824">
    <property type="term" value="F:catalytic activity"/>
    <property type="evidence" value="ECO:0007669"/>
    <property type="project" value="InterPro"/>
</dbReference>
<accession>A0A1M4MWW7</accession>
<dbReference type="EMBL" id="FMJB01000041">
    <property type="protein sequence ID" value="SCM67039.1"/>
    <property type="molecule type" value="Genomic_DNA"/>
</dbReference>
<dbReference type="SUPFAM" id="SSF50800">
    <property type="entry name" value="PK beta-barrel domain-like"/>
    <property type="match status" value="1"/>
</dbReference>
<dbReference type="PANTHER" id="PTHR36930:SF1">
    <property type="entry name" value="MOSC DOMAIN-CONTAINING PROTEIN"/>
    <property type="match status" value="1"/>
</dbReference>
<evidence type="ECO:0000313" key="3">
    <source>
        <dbReference type="Proteomes" id="UP000184085"/>
    </source>
</evidence>
<dbReference type="RefSeq" id="WP_072705566.1">
    <property type="nucleotide sequence ID" value="NZ_FMJB01000041.1"/>
</dbReference>
<dbReference type="InterPro" id="IPR011037">
    <property type="entry name" value="Pyrv_Knase-like_insert_dom_sf"/>
</dbReference>
<gene>
    <name evidence="2" type="ORF">KARMA_1225</name>
</gene>
<feature type="domain" description="MOSC" evidence="1">
    <location>
        <begin position="24"/>
        <end position="183"/>
    </location>
</feature>
<dbReference type="AlphaFoldDB" id="A0A1M4MWW7"/>
<sequence>MPALKPTSFSAKITWLGHVLDRDASLASEPLEQMDLTWAGVATESHGGETRPSCTRVRSQHPKGTEIANVRQLTILSAEELAEIAAEMGVDAFNPAWAGISIVIEGIPDFTHVPPSSRLQAESGATIVIDMENRPCHLPAKVIEEEAPGKGRAFKAAALNRRGVTAWVERPGALKVGDTLRLHIPDQPVWQHLDAARAE</sequence>
<reference evidence="3" key="1">
    <citation type="submission" date="2016-09" db="EMBL/GenBank/DDBJ databases">
        <authorList>
            <person name="Wibberg D."/>
        </authorList>
    </citation>
    <scope>NUCLEOTIDE SEQUENCE [LARGE SCALE GENOMIC DNA]</scope>
</reference>
<dbReference type="Pfam" id="PF03473">
    <property type="entry name" value="MOSC"/>
    <property type="match status" value="1"/>
</dbReference>
<organism evidence="2 3">
    <name type="scientific">Donghicola eburneus</name>
    <dbReference type="NCBI Taxonomy" id="393278"/>
    <lineage>
        <taxon>Bacteria</taxon>
        <taxon>Pseudomonadati</taxon>
        <taxon>Pseudomonadota</taxon>
        <taxon>Alphaproteobacteria</taxon>
        <taxon>Rhodobacterales</taxon>
        <taxon>Roseobacteraceae</taxon>
        <taxon>Donghicola</taxon>
    </lineage>
</organism>
<dbReference type="Gene3D" id="2.40.33.20">
    <property type="entry name" value="PK beta-barrel domain-like"/>
    <property type="match status" value="1"/>
</dbReference>
<dbReference type="InterPro" id="IPR005302">
    <property type="entry name" value="MoCF_Sase_C"/>
</dbReference>
<evidence type="ECO:0000313" key="2">
    <source>
        <dbReference type="EMBL" id="SCM67039.1"/>
    </source>
</evidence>
<dbReference type="InterPro" id="IPR052716">
    <property type="entry name" value="MOSC_domain"/>
</dbReference>
<name>A0A1M4MWW7_9RHOB</name>
<dbReference type="PROSITE" id="PS51340">
    <property type="entry name" value="MOSC"/>
    <property type="match status" value="1"/>
</dbReference>
<dbReference type="GO" id="GO:0030151">
    <property type="term" value="F:molybdenum ion binding"/>
    <property type="evidence" value="ECO:0007669"/>
    <property type="project" value="InterPro"/>
</dbReference>
<proteinExistence type="predicted"/>
<evidence type="ECO:0000259" key="1">
    <source>
        <dbReference type="PROSITE" id="PS51340"/>
    </source>
</evidence>
<dbReference type="PANTHER" id="PTHR36930">
    <property type="entry name" value="METAL-SULFUR CLUSTER BIOSYNTHESIS PROTEINS YUAD-RELATED"/>
    <property type="match status" value="1"/>
</dbReference>
<dbReference type="Proteomes" id="UP000184085">
    <property type="component" value="Unassembled WGS sequence"/>
</dbReference>
<keyword evidence="3" id="KW-1185">Reference proteome</keyword>
<dbReference type="GO" id="GO:0030170">
    <property type="term" value="F:pyridoxal phosphate binding"/>
    <property type="evidence" value="ECO:0007669"/>
    <property type="project" value="InterPro"/>
</dbReference>